<dbReference type="KEGG" id="ehn:H9Q80_01915"/>
<feature type="transmembrane region" description="Helical" evidence="1">
    <location>
        <begin position="155"/>
        <end position="174"/>
    </location>
</feature>
<dbReference type="PANTHER" id="PTHR40448">
    <property type="entry name" value="TWO-COMPONENT SENSOR HISTIDINE KINASE"/>
    <property type="match status" value="1"/>
</dbReference>
<dbReference type="SUPFAM" id="SSF55874">
    <property type="entry name" value="ATPase domain of HSP90 chaperone/DNA topoisomerase II/histidine kinase"/>
    <property type="match status" value="1"/>
</dbReference>
<feature type="transmembrane region" description="Helical" evidence="1">
    <location>
        <begin position="115"/>
        <end position="135"/>
    </location>
</feature>
<feature type="domain" description="Sensor histidine kinase NatK-like C-terminal" evidence="2">
    <location>
        <begin position="320"/>
        <end position="412"/>
    </location>
</feature>
<dbReference type="InterPro" id="IPR036890">
    <property type="entry name" value="HATPase_C_sf"/>
</dbReference>
<keyword evidence="1" id="KW-0812">Transmembrane</keyword>
<organism evidence="3 4">
    <name type="scientific">[Eubacterium] hominis</name>
    <dbReference type="NCBI Taxonomy" id="2764325"/>
    <lineage>
        <taxon>Bacteria</taxon>
        <taxon>Bacillati</taxon>
        <taxon>Bacillota</taxon>
        <taxon>Erysipelotrichia</taxon>
        <taxon>Erysipelotrichales</taxon>
        <taxon>Erysipelotrichaceae</taxon>
        <taxon>Amedibacillus</taxon>
    </lineage>
</organism>
<dbReference type="EMBL" id="CP060636">
    <property type="protein sequence ID" value="QNM12731.1"/>
    <property type="molecule type" value="Genomic_DNA"/>
</dbReference>
<keyword evidence="1" id="KW-0472">Membrane</keyword>
<dbReference type="Pfam" id="PF14501">
    <property type="entry name" value="HATPase_c_5"/>
    <property type="match status" value="1"/>
</dbReference>
<gene>
    <name evidence="3" type="ORF">H9Q80_01915</name>
</gene>
<dbReference type="Gene3D" id="3.30.565.10">
    <property type="entry name" value="Histidine kinase-like ATPase, C-terminal domain"/>
    <property type="match status" value="1"/>
</dbReference>
<feature type="transmembrane region" description="Helical" evidence="1">
    <location>
        <begin position="181"/>
        <end position="202"/>
    </location>
</feature>
<dbReference type="AlphaFoldDB" id="A0A7G9GPJ9"/>
<feature type="transmembrane region" description="Helical" evidence="1">
    <location>
        <begin position="77"/>
        <end position="103"/>
    </location>
</feature>
<feature type="transmembrane region" description="Helical" evidence="1">
    <location>
        <begin position="6"/>
        <end position="24"/>
    </location>
</feature>
<evidence type="ECO:0000313" key="3">
    <source>
        <dbReference type="EMBL" id="QNM12731.1"/>
    </source>
</evidence>
<sequence>MMILYICMSLLENFIILSFPGLFFKEKSKLIKVLYCMGMSAASYCLDTLNFPYLTLFAIIMLIFYCWMNFNEKIYTTFFYVLFIFTVLYLINIITLLIENCFIDDVGKQIFQDRLVYPVCVIGGKIVFVTVFLYFKKHKVFLLELLKLKRQLLAFMVAEVILFFLVIVISSLFIQEKINPVMVLLLILMLSLIYLIFFNQYAMLLQTGEELSEEQMRNRMLEADKMYYKDLQSIYEKNRSINHDMKNHLNLLHNMIENDKNNDALAYIEQVYHVVKDTEIIHTKRATLNYILNTKMAEMKEADVKIIMEINDTLAILDDMDLCILLGNLLDNSLEAVCKCERKLIRLSIGHKDDFIYIDLSNSYDKDEVIIKDDRLISNKKDHHMHGFGFRNIEQIVEKYQGKIEFSAEELFQIFIMFDDNYHRKTRF</sequence>
<dbReference type="RefSeq" id="WP_117455638.1">
    <property type="nucleotide sequence ID" value="NZ_CP060636.1"/>
</dbReference>
<dbReference type="PANTHER" id="PTHR40448:SF1">
    <property type="entry name" value="TWO-COMPONENT SENSOR HISTIDINE KINASE"/>
    <property type="match status" value="1"/>
</dbReference>
<name>A0A7G9GPJ9_9FIRM</name>
<keyword evidence="4" id="KW-1185">Reference proteome</keyword>
<evidence type="ECO:0000313" key="4">
    <source>
        <dbReference type="Proteomes" id="UP000515856"/>
    </source>
</evidence>
<reference evidence="3 4" key="1">
    <citation type="submission" date="2020-08" db="EMBL/GenBank/DDBJ databases">
        <authorList>
            <person name="Liu C."/>
            <person name="Sun Q."/>
        </authorList>
    </citation>
    <scope>NUCLEOTIDE SEQUENCE [LARGE SCALE GENOMIC DNA]</scope>
    <source>
        <strain evidence="3 4">NSJ-61</strain>
    </source>
</reference>
<dbReference type="Proteomes" id="UP000515856">
    <property type="component" value="Chromosome"/>
</dbReference>
<keyword evidence="1" id="KW-1133">Transmembrane helix</keyword>
<dbReference type="CDD" id="cd16935">
    <property type="entry name" value="HATPase_AgrC-ComD-like"/>
    <property type="match status" value="1"/>
</dbReference>
<proteinExistence type="predicted"/>
<accession>A0A7G9GPJ9</accession>
<dbReference type="GO" id="GO:0042802">
    <property type="term" value="F:identical protein binding"/>
    <property type="evidence" value="ECO:0007669"/>
    <property type="project" value="TreeGrafter"/>
</dbReference>
<feature type="transmembrane region" description="Helical" evidence="1">
    <location>
        <begin position="44"/>
        <end position="65"/>
    </location>
</feature>
<dbReference type="InterPro" id="IPR032834">
    <property type="entry name" value="NatK-like_C"/>
</dbReference>
<evidence type="ECO:0000259" key="2">
    <source>
        <dbReference type="Pfam" id="PF14501"/>
    </source>
</evidence>
<protein>
    <submittedName>
        <fullName evidence="3">GHKL domain-containing protein</fullName>
    </submittedName>
</protein>
<evidence type="ECO:0000256" key="1">
    <source>
        <dbReference type="SAM" id="Phobius"/>
    </source>
</evidence>